<protein>
    <submittedName>
        <fullName evidence="2">Uncharacterized protein</fullName>
    </submittedName>
</protein>
<name>A0ABQ2XHN2_9ACTN</name>
<organism evidence="2 3">
    <name type="scientific">Streptomyces lomondensis</name>
    <dbReference type="NCBI Taxonomy" id="68229"/>
    <lineage>
        <taxon>Bacteria</taxon>
        <taxon>Bacillati</taxon>
        <taxon>Actinomycetota</taxon>
        <taxon>Actinomycetes</taxon>
        <taxon>Kitasatosporales</taxon>
        <taxon>Streptomycetaceae</taxon>
        <taxon>Streptomyces</taxon>
    </lineage>
</organism>
<keyword evidence="3" id="KW-1185">Reference proteome</keyword>
<sequence>MSERRSTPATHRIPHSGHSTAPVPSRTGRQALTQPPFLTPLPGPARRRTELRPAPGSRPQPLPAALPPGAPIRTASPVARRGRPAGATIAITIYRWSVRAPE</sequence>
<accession>A0ABQ2XHN2</accession>
<evidence type="ECO:0000313" key="2">
    <source>
        <dbReference type="EMBL" id="GGX18172.1"/>
    </source>
</evidence>
<dbReference type="EMBL" id="BMWC01000009">
    <property type="protein sequence ID" value="GGX18172.1"/>
    <property type="molecule type" value="Genomic_DNA"/>
</dbReference>
<evidence type="ECO:0000256" key="1">
    <source>
        <dbReference type="SAM" id="MobiDB-lite"/>
    </source>
</evidence>
<dbReference type="Proteomes" id="UP000617743">
    <property type="component" value="Unassembled WGS sequence"/>
</dbReference>
<feature type="compositionally biased region" description="Pro residues" evidence="1">
    <location>
        <begin position="56"/>
        <end position="70"/>
    </location>
</feature>
<feature type="region of interest" description="Disordered" evidence="1">
    <location>
        <begin position="1"/>
        <end position="85"/>
    </location>
</feature>
<proteinExistence type="predicted"/>
<comment type="caution">
    <text evidence="2">The sequence shown here is derived from an EMBL/GenBank/DDBJ whole genome shotgun (WGS) entry which is preliminary data.</text>
</comment>
<evidence type="ECO:0000313" key="3">
    <source>
        <dbReference type="Proteomes" id="UP000617743"/>
    </source>
</evidence>
<gene>
    <name evidence="2" type="ORF">GCM10010383_55180</name>
</gene>
<reference evidence="3" key="1">
    <citation type="journal article" date="2019" name="Int. J. Syst. Evol. Microbiol.">
        <title>The Global Catalogue of Microorganisms (GCM) 10K type strain sequencing project: providing services to taxonomists for standard genome sequencing and annotation.</title>
        <authorList>
            <consortium name="The Broad Institute Genomics Platform"/>
            <consortium name="The Broad Institute Genome Sequencing Center for Infectious Disease"/>
            <person name="Wu L."/>
            <person name="Ma J."/>
        </authorList>
    </citation>
    <scope>NUCLEOTIDE SEQUENCE [LARGE SCALE GENOMIC DNA]</scope>
    <source>
        <strain evidence="3">JCM 4866</strain>
    </source>
</reference>